<dbReference type="InterPro" id="IPR033749">
    <property type="entry name" value="Polyprenyl_synt_CS"/>
</dbReference>
<dbReference type="InterPro" id="IPR000092">
    <property type="entry name" value="Polyprenyl_synt"/>
</dbReference>
<protein>
    <recommendedName>
        <fullName evidence="11">Geranylgeranyl diphosphate synthase</fullName>
    </recommendedName>
</protein>
<name>A0AA88RRL5_9ASTE</name>
<dbReference type="EMBL" id="JAVXUO010000170">
    <property type="protein sequence ID" value="KAK2994789.1"/>
    <property type="molecule type" value="Genomic_DNA"/>
</dbReference>
<dbReference type="SUPFAM" id="SSF48576">
    <property type="entry name" value="Terpenoid synthases"/>
    <property type="match status" value="1"/>
</dbReference>
<evidence type="ECO:0000256" key="8">
    <source>
        <dbReference type="RuleBase" id="RU004466"/>
    </source>
</evidence>
<evidence type="ECO:0000256" key="5">
    <source>
        <dbReference type="ARBA" id="ARBA00022723"/>
    </source>
</evidence>
<sequence>MYGWVAPLDVSTSHSLKLRTLKPTHNPLFTLLSVENFQPRKLLKALSLGPPHCEHKHQLLSVPPRKMRSMTLVDPWLQTSSSVFNHPTQTQYRSFLALIQSPIKSTPTWPNYRSTPLAISAVITKEETATEDETQNPTTFNFKTYMAQKASLINRALDEAVSLKDPPMIHEAMRYSLLAGGKRVRPVLCLAACELVGGGHHHSAAAAALPAACAVEMIHTMSLIHDDLPCMDDDDLRRGQPTTHKAFGEDVAVLAGDSLLAFAFEHLSTATVGVPPARILAAVGELAKSIGTEGLVAGQVVDIISTGISTVGLGLDQLEFIHVHKTAVLLEASVVLGAILGGGSDEQVERLRRFARCIGLLFQVVDDILDVTRSSEELGKTAGKDLAADKATYPKLMGLDKSREFADKLNEEAKEQLSGFDPDKAAPLVALADYIAYRQN</sequence>
<comment type="cofactor">
    <cofactor evidence="1">
        <name>Mg(2+)</name>
        <dbReference type="ChEBI" id="CHEBI:18420"/>
    </cofactor>
</comment>
<dbReference type="PANTHER" id="PTHR43281:SF28">
    <property type="entry name" value="GERANYLGERANYL PYROPHOSPHATE SYNTHASE, CHLOROPLASTIC-LIKE"/>
    <property type="match status" value="1"/>
</dbReference>
<dbReference type="InterPro" id="IPR053378">
    <property type="entry name" value="Prenyl_diphosphate_synthase"/>
</dbReference>
<dbReference type="GO" id="GO:0046872">
    <property type="term" value="F:metal ion binding"/>
    <property type="evidence" value="ECO:0007669"/>
    <property type="project" value="UniProtKB-KW"/>
</dbReference>
<keyword evidence="7" id="KW-0414">Isoprene biosynthesis</keyword>
<dbReference type="SFLD" id="SFLDG01017">
    <property type="entry name" value="Polyprenyl_Transferase_Like"/>
    <property type="match status" value="1"/>
</dbReference>
<keyword evidence="4 8" id="KW-0808">Transferase</keyword>
<comment type="pathway">
    <text evidence="2">Isoprenoid biosynthesis.</text>
</comment>
<dbReference type="CDD" id="cd00685">
    <property type="entry name" value="Trans_IPPS_HT"/>
    <property type="match status" value="1"/>
</dbReference>
<evidence type="ECO:0008006" key="11">
    <source>
        <dbReference type="Google" id="ProtNLM"/>
    </source>
</evidence>
<evidence type="ECO:0000256" key="6">
    <source>
        <dbReference type="ARBA" id="ARBA00022842"/>
    </source>
</evidence>
<gene>
    <name evidence="9" type="ORF">RJ640_021021</name>
</gene>
<evidence type="ECO:0000313" key="9">
    <source>
        <dbReference type="EMBL" id="KAK2994789.1"/>
    </source>
</evidence>
<keyword evidence="5" id="KW-0479">Metal-binding</keyword>
<comment type="similarity">
    <text evidence="3 8">Belongs to the FPP/GGPP synthase family.</text>
</comment>
<dbReference type="AlphaFoldDB" id="A0AA88RRL5"/>
<organism evidence="9 10">
    <name type="scientific">Escallonia rubra</name>
    <dbReference type="NCBI Taxonomy" id="112253"/>
    <lineage>
        <taxon>Eukaryota</taxon>
        <taxon>Viridiplantae</taxon>
        <taxon>Streptophyta</taxon>
        <taxon>Embryophyta</taxon>
        <taxon>Tracheophyta</taxon>
        <taxon>Spermatophyta</taxon>
        <taxon>Magnoliopsida</taxon>
        <taxon>eudicotyledons</taxon>
        <taxon>Gunneridae</taxon>
        <taxon>Pentapetalae</taxon>
        <taxon>asterids</taxon>
        <taxon>campanulids</taxon>
        <taxon>Escalloniales</taxon>
        <taxon>Escalloniaceae</taxon>
        <taxon>Escallonia</taxon>
    </lineage>
</organism>
<accession>A0AA88RRL5</accession>
<dbReference type="PANTHER" id="PTHR43281">
    <property type="entry name" value="FARNESYL DIPHOSPHATE SYNTHASE"/>
    <property type="match status" value="1"/>
</dbReference>
<reference evidence="9" key="1">
    <citation type="submission" date="2022-12" db="EMBL/GenBank/DDBJ databases">
        <title>Draft genome assemblies for two species of Escallonia (Escalloniales).</title>
        <authorList>
            <person name="Chanderbali A."/>
            <person name="Dervinis C."/>
            <person name="Anghel I."/>
            <person name="Soltis D."/>
            <person name="Soltis P."/>
            <person name="Zapata F."/>
        </authorList>
    </citation>
    <scope>NUCLEOTIDE SEQUENCE</scope>
    <source>
        <strain evidence="9">UCBG92.1500</strain>
        <tissue evidence="9">Leaf</tissue>
    </source>
</reference>
<evidence type="ECO:0000256" key="2">
    <source>
        <dbReference type="ARBA" id="ARBA00005128"/>
    </source>
</evidence>
<dbReference type="GO" id="GO:0008299">
    <property type="term" value="P:isoprenoid biosynthetic process"/>
    <property type="evidence" value="ECO:0007669"/>
    <property type="project" value="UniProtKB-KW"/>
</dbReference>
<comment type="caution">
    <text evidence="9">The sequence shown here is derived from an EMBL/GenBank/DDBJ whole genome shotgun (WGS) entry which is preliminary data.</text>
</comment>
<evidence type="ECO:0000313" key="10">
    <source>
        <dbReference type="Proteomes" id="UP001187471"/>
    </source>
</evidence>
<dbReference type="Gene3D" id="1.10.600.10">
    <property type="entry name" value="Farnesyl Diphosphate Synthase"/>
    <property type="match status" value="1"/>
</dbReference>
<dbReference type="InterPro" id="IPR008949">
    <property type="entry name" value="Isoprenoid_synthase_dom_sf"/>
</dbReference>
<keyword evidence="6" id="KW-0460">Magnesium</keyword>
<proteinExistence type="inferred from homology"/>
<dbReference type="PROSITE" id="PS00444">
    <property type="entry name" value="POLYPRENYL_SYNTHASE_2"/>
    <property type="match status" value="1"/>
</dbReference>
<evidence type="ECO:0000256" key="7">
    <source>
        <dbReference type="ARBA" id="ARBA00023229"/>
    </source>
</evidence>
<dbReference type="GO" id="GO:0005737">
    <property type="term" value="C:cytoplasm"/>
    <property type="evidence" value="ECO:0007669"/>
    <property type="project" value="UniProtKB-ARBA"/>
</dbReference>
<keyword evidence="10" id="KW-1185">Reference proteome</keyword>
<dbReference type="GO" id="GO:0004311">
    <property type="term" value="F:geranylgeranyl diphosphate synthase activity"/>
    <property type="evidence" value="ECO:0007669"/>
    <property type="project" value="TreeGrafter"/>
</dbReference>
<dbReference type="PROSITE" id="PS00723">
    <property type="entry name" value="POLYPRENYL_SYNTHASE_1"/>
    <property type="match status" value="1"/>
</dbReference>
<dbReference type="Proteomes" id="UP001187471">
    <property type="component" value="Unassembled WGS sequence"/>
</dbReference>
<dbReference type="FunFam" id="1.10.600.10:FF:000001">
    <property type="entry name" value="Geranylgeranyl diphosphate synthase"/>
    <property type="match status" value="1"/>
</dbReference>
<dbReference type="Pfam" id="PF00348">
    <property type="entry name" value="polyprenyl_synt"/>
    <property type="match status" value="1"/>
</dbReference>
<dbReference type="SFLD" id="SFLDS00005">
    <property type="entry name" value="Isoprenoid_Synthase_Type_I"/>
    <property type="match status" value="1"/>
</dbReference>
<dbReference type="NCBIfam" id="NF045485">
    <property type="entry name" value="FPPsyn"/>
    <property type="match status" value="1"/>
</dbReference>
<evidence type="ECO:0000256" key="1">
    <source>
        <dbReference type="ARBA" id="ARBA00001946"/>
    </source>
</evidence>
<evidence type="ECO:0000256" key="3">
    <source>
        <dbReference type="ARBA" id="ARBA00006706"/>
    </source>
</evidence>
<evidence type="ECO:0000256" key="4">
    <source>
        <dbReference type="ARBA" id="ARBA00022679"/>
    </source>
</evidence>